<organism evidence="1 2">
    <name type="scientific">Thermoproteus sp. AZ2</name>
    <dbReference type="NCBI Taxonomy" id="1609232"/>
    <lineage>
        <taxon>Archaea</taxon>
        <taxon>Thermoproteota</taxon>
        <taxon>Thermoprotei</taxon>
        <taxon>Thermoproteales</taxon>
        <taxon>Thermoproteaceae</taxon>
        <taxon>Thermoproteus</taxon>
    </lineage>
</organism>
<sequence length="236" mass="26226">MIKAAFFDFDGTLVDNGESKRRAHFAVAKFMTERYGVRLHKVADLIAQIEAEMDRAGKYDRGAWWRELFGRLGLVYDEEIGEVLTDMYWREYINGMRPYKDAAVLLNFLRGRVKLGIITDTDGAPGLKRRRLAAAGIPLNIFDVVVVAGEDTGEAKPSARPFSYALAKLGLGPWEAVYIGDKAYADVPGAKEAGLYTVLVKRGPDSEPQAPEQRPDLVVGALAQLQLALRWPAKRI</sequence>
<protein>
    <submittedName>
        <fullName evidence="1">HAD family hydrolase</fullName>
        <ecNumber evidence="1">3.1.3.-</ecNumber>
    </submittedName>
</protein>
<evidence type="ECO:0000313" key="2">
    <source>
        <dbReference type="Proteomes" id="UP000033636"/>
    </source>
</evidence>
<accession>A0ACC6V3D3</accession>
<reference evidence="1" key="1">
    <citation type="submission" date="2024-07" db="EMBL/GenBank/DDBJ databases">
        <title>Metagenome and Metagenome-Assembled Genomes of Archaea from a hot spring from the geothermal field of Los Azufres, Mexico.</title>
        <authorList>
            <person name="Marin-Paredes R."/>
            <person name="Martinez-Romero E."/>
            <person name="Servin-Garciduenas L.E."/>
        </authorList>
    </citation>
    <scope>NUCLEOTIDE SEQUENCE</scope>
</reference>
<dbReference type="EMBL" id="JZWT02000027">
    <property type="protein sequence ID" value="MFB6491281.1"/>
    <property type="molecule type" value="Genomic_DNA"/>
</dbReference>
<proteinExistence type="predicted"/>
<evidence type="ECO:0000313" key="1">
    <source>
        <dbReference type="EMBL" id="MFB6491281.1"/>
    </source>
</evidence>
<keyword evidence="1" id="KW-0378">Hydrolase</keyword>
<dbReference type="Proteomes" id="UP000033636">
    <property type="component" value="Unassembled WGS sequence"/>
</dbReference>
<dbReference type="EC" id="3.1.3.-" evidence="1"/>
<name>A0ACC6V3D3_9CREN</name>
<gene>
    <name evidence="1" type="ORF">TU35_008640</name>
</gene>
<comment type="caution">
    <text evidence="1">The sequence shown here is derived from an EMBL/GenBank/DDBJ whole genome shotgun (WGS) entry which is preliminary data.</text>
</comment>